<keyword evidence="3" id="KW-1185">Reference proteome</keyword>
<feature type="compositionally biased region" description="Basic residues" evidence="1">
    <location>
        <begin position="12"/>
        <end position="32"/>
    </location>
</feature>
<organism evidence="2 3">
    <name type="scientific">Henosepilachna vigintioctopunctata</name>
    <dbReference type="NCBI Taxonomy" id="420089"/>
    <lineage>
        <taxon>Eukaryota</taxon>
        <taxon>Metazoa</taxon>
        <taxon>Ecdysozoa</taxon>
        <taxon>Arthropoda</taxon>
        <taxon>Hexapoda</taxon>
        <taxon>Insecta</taxon>
        <taxon>Pterygota</taxon>
        <taxon>Neoptera</taxon>
        <taxon>Endopterygota</taxon>
        <taxon>Coleoptera</taxon>
        <taxon>Polyphaga</taxon>
        <taxon>Cucujiformia</taxon>
        <taxon>Coccinelloidea</taxon>
        <taxon>Coccinellidae</taxon>
        <taxon>Epilachninae</taxon>
        <taxon>Epilachnini</taxon>
        <taxon>Henosepilachna</taxon>
    </lineage>
</organism>
<sequence>MKQRNKSAVNVVKRKLSRKQLRKEKRTEKKVRKNEYYSKRQKFAVISKQSDQNVNTIEEPITQVHSSNNVEQLVRKEQKKQKKLQKEMTSQRNKQLKLANEDEDRNIKKLEQQLKLNKRKSKTVPKSFSEDGLDFLLELCDPDKMNSAIAAEQQFADVNDDFAEDLALMTGKESKPKKKRI</sequence>
<feature type="region of interest" description="Disordered" evidence="1">
    <location>
        <begin position="79"/>
        <end position="104"/>
    </location>
</feature>
<reference evidence="2 3" key="1">
    <citation type="submission" date="2023-03" db="EMBL/GenBank/DDBJ databases">
        <title>Genome insight into feeding habits of ladybird beetles.</title>
        <authorList>
            <person name="Li H.-S."/>
            <person name="Huang Y.-H."/>
            <person name="Pang H."/>
        </authorList>
    </citation>
    <scope>NUCLEOTIDE SEQUENCE [LARGE SCALE GENOMIC DNA]</scope>
    <source>
        <strain evidence="2">SYSU_2023b</strain>
        <tissue evidence="2">Whole body</tissue>
    </source>
</reference>
<evidence type="ECO:0000313" key="3">
    <source>
        <dbReference type="Proteomes" id="UP001431783"/>
    </source>
</evidence>
<accession>A0AAW1UVE6</accession>
<dbReference type="EMBL" id="JARQZJ010000091">
    <property type="protein sequence ID" value="KAK9883544.1"/>
    <property type="molecule type" value="Genomic_DNA"/>
</dbReference>
<proteinExistence type="predicted"/>
<name>A0AAW1UVE6_9CUCU</name>
<evidence type="ECO:0000256" key="1">
    <source>
        <dbReference type="SAM" id="MobiDB-lite"/>
    </source>
</evidence>
<evidence type="ECO:0000313" key="2">
    <source>
        <dbReference type="EMBL" id="KAK9883544.1"/>
    </source>
</evidence>
<dbReference type="AlphaFoldDB" id="A0AAW1UVE6"/>
<comment type="caution">
    <text evidence="2">The sequence shown here is derived from an EMBL/GenBank/DDBJ whole genome shotgun (WGS) entry which is preliminary data.</text>
</comment>
<dbReference type="Proteomes" id="UP001431783">
    <property type="component" value="Unassembled WGS sequence"/>
</dbReference>
<gene>
    <name evidence="2" type="ORF">WA026_001719</name>
</gene>
<feature type="region of interest" description="Disordered" evidence="1">
    <location>
        <begin position="1"/>
        <end position="32"/>
    </location>
</feature>
<protein>
    <submittedName>
        <fullName evidence="2">Uncharacterized protein</fullName>
    </submittedName>
</protein>